<keyword evidence="3 8" id="KW-0347">Helicase</keyword>
<name>A0ABW5DFC6_9HYPH</name>
<dbReference type="SMART" id="SM00847">
    <property type="entry name" value="HA2"/>
    <property type="match status" value="1"/>
</dbReference>
<dbReference type="PANTHER" id="PTHR43519:SF1">
    <property type="entry name" value="ATP-DEPENDENT RNA HELICASE HRPB"/>
    <property type="match status" value="1"/>
</dbReference>
<dbReference type="GO" id="GO:0016787">
    <property type="term" value="F:hydrolase activity"/>
    <property type="evidence" value="ECO:0007669"/>
    <property type="project" value="UniProtKB-KW"/>
</dbReference>
<accession>A0ABW5DFC6</accession>
<dbReference type="EMBL" id="JBHUIR010000020">
    <property type="protein sequence ID" value="MFD2259415.1"/>
    <property type="molecule type" value="Genomic_DNA"/>
</dbReference>
<evidence type="ECO:0000259" key="7">
    <source>
        <dbReference type="PROSITE" id="PS51194"/>
    </source>
</evidence>
<sequence length="822" mass="88226">MNAFSMPELPVTAVLPELKAALADRGKAVLVAPPGAGKTTLVPIALLDEPWMNGGTILLLEPRRLAARAAARRMASLLGEEPGGTVGYAMRMERKASARTRILVVTEGILARMIIDDPSLEGISAVIFDEFHERSLDGDFALALTLDVMGALRPDLRLIVMSATLDGARVAELLGDAPVLESAGRSYPVDVRYMDRSPNDTMETAVASAIQMLLRDESGSILAFLPGQREIQRVQDLLEGKVPANVDVVPLHGNLEGAAQDAAIRPAPTGRRKVVLATAIAETSVTIDGVTAVVDCGFSRLPKYEPDTGLTRLETVRVSRASADQRAGRAGRTAPGIALRLWRKEQTAALPAFTPPEILEADLSSLLLDCAAFGVTDPGTLAFLDPPPASAVAEARALLRNLGALDEAGRLTPEGAAMRKLALPVRLAHMVVVAAREGRARDAARLAMVISERGLGGNSVDLDERLSRFASDRAPRAQSARALADRLAAQASGGKVQSEEKGGPAGPLLIHAWPDRVAKARGAYGHFVLANGRGGQLDESERLAGSPWLVVADLQGQARNARITAACAITEEDLLAELGHRVEIRVETVFDREKGAVRQREIRRIGAIVLSEKPLPAPRGADADQAILDALRHHGLGILDWTDGVLSLRARLSFMHAMEGEPWPDLSDETLLERLDEWLLPFLTGEPSIAAVTPDVLQQGLLSLLPYDLQRQVGTLAPSHFTAPTGSRVPIRYENGEAVLAIRVQELFGLTVHPTIGNGIPLTLELLSPAHRPIQKTRDLPGFWRGSWADVRAEMRGRYPKHVWPEDPASAAPTNRAKPRGT</sequence>
<dbReference type="Pfam" id="PF08482">
    <property type="entry name" value="HrpB_C"/>
    <property type="match status" value="1"/>
</dbReference>
<dbReference type="Gene3D" id="3.40.50.300">
    <property type="entry name" value="P-loop containing nucleotide triphosphate hydrolases"/>
    <property type="match status" value="2"/>
</dbReference>
<dbReference type="NCBIfam" id="TIGR01970">
    <property type="entry name" value="DEAH_box_HrpB"/>
    <property type="match status" value="1"/>
</dbReference>
<evidence type="ECO:0000256" key="1">
    <source>
        <dbReference type="ARBA" id="ARBA00022741"/>
    </source>
</evidence>
<feature type="domain" description="Helicase C-terminal" evidence="7">
    <location>
        <begin position="208"/>
        <end position="374"/>
    </location>
</feature>
<dbReference type="RefSeq" id="WP_165277274.1">
    <property type="nucleotide sequence ID" value="NZ_BAABGS010000018.1"/>
</dbReference>
<dbReference type="PROSITE" id="PS51192">
    <property type="entry name" value="HELICASE_ATP_BIND_1"/>
    <property type="match status" value="1"/>
</dbReference>
<keyword evidence="9" id="KW-1185">Reference proteome</keyword>
<dbReference type="Gene3D" id="1.20.120.1080">
    <property type="match status" value="1"/>
</dbReference>
<keyword evidence="4" id="KW-0067">ATP-binding</keyword>
<proteinExistence type="predicted"/>
<dbReference type="SUPFAM" id="SSF52540">
    <property type="entry name" value="P-loop containing nucleoside triphosphate hydrolases"/>
    <property type="match status" value="1"/>
</dbReference>
<dbReference type="PROSITE" id="PS51194">
    <property type="entry name" value="HELICASE_CTER"/>
    <property type="match status" value="1"/>
</dbReference>
<dbReference type="SMART" id="SM00490">
    <property type="entry name" value="HELICc"/>
    <property type="match status" value="1"/>
</dbReference>
<comment type="caution">
    <text evidence="8">The sequence shown here is derived from an EMBL/GenBank/DDBJ whole genome shotgun (WGS) entry which is preliminary data.</text>
</comment>
<dbReference type="InterPro" id="IPR027417">
    <property type="entry name" value="P-loop_NTPase"/>
</dbReference>
<evidence type="ECO:0000313" key="9">
    <source>
        <dbReference type="Proteomes" id="UP001597373"/>
    </source>
</evidence>
<feature type="domain" description="Helicase ATP-binding" evidence="6">
    <location>
        <begin position="19"/>
        <end position="183"/>
    </location>
</feature>
<dbReference type="InterPro" id="IPR011545">
    <property type="entry name" value="DEAD/DEAH_box_helicase_dom"/>
</dbReference>
<reference evidence="9" key="1">
    <citation type="journal article" date="2019" name="Int. J. Syst. Evol. Microbiol.">
        <title>The Global Catalogue of Microorganisms (GCM) 10K type strain sequencing project: providing services to taxonomists for standard genome sequencing and annotation.</title>
        <authorList>
            <consortium name="The Broad Institute Genomics Platform"/>
            <consortium name="The Broad Institute Genome Sequencing Center for Infectious Disease"/>
            <person name="Wu L."/>
            <person name="Ma J."/>
        </authorList>
    </citation>
    <scope>NUCLEOTIDE SEQUENCE [LARGE SCALE GENOMIC DNA]</scope>
    <source>
        <strain evidence="9">KCTC 23707</strain>
    </source>
</reference>
<dbReference type="InterPro" id="IPR010225">
    <property type="entry name" value="HrpB"/>
</dbReference>
<feature type="region of interest" description="Disordered" evidence="5">
    <location>
        <begin position="802"/>
        <end position="822"/>
    </location>
</feature>
<evidence type="ECO:0000256" key="2">
    <source>
        <dbReference type="ARBA" id="ARBA00022801"/>
    </source>
</evidence>
<dbReference type="Pfam" id="PF00270">
    <property type="entry name" value="DEAD"/>
    <property type="match status" value="1"/>
</dbReference>
<evidence type="ECO:0000313" key="8">
    <source>
        <dbReference type="EMBL" id="MFD2259415.1"/>
    </source>
</evidence>
<keyword evidence="1" id="KW-0547">Nucleotide-binding</keyword>
<dbReference type="GO" id="GO:0003724">
    <property type="term" value="F:RNA helicase activity"/>
    <property type="evidence" value="ECO:0007669"/>
    <property type="project" value="UniProtKB-EC"/>
</dbReference>
<evidence type="ECO:0000256" key="3">
    <source>
        <dbReference type="ARBA" id="ARBA00022806"/>
    </source>
</evidence>
<dbReference type="InterPro" id="IPR049614">
    <property type="entry name" value="HrpB_DEXH"/>
</dbReference>
<evidence type="ECO:0000256" key="5">
    <source>
        <dbReference type="SAM" id="MobiDB-lite"/>
    </source>
</evidence>
<protein>
    <submittedName>
        <fullName evidence="8">ATP-dependent helicase HrpB</fullName>
        <ecNumber evidence="8">3.6.4.13</ecNumber>
    </submittedName>
</protein>
<organism evidence="8 9">
    <name type="scientific">Chelativorans composti</name>
    <dbReference type="NCBI Taxonomy" id="768533"/>
    <lineage>
        <taxon>Bacteria</taxon>
        <taxon>Pseudomonadati</taxon>
        <taxon>Pseudomonadota</taxon>
        <taxon>Alphaproteobacteria</taxon>
        <taxon>Hyphomicrobiales</taxon>
        <taxon>Phyllobacteriaceae</taxon>
        <taxon>Chelativorans</taxon>
    </lineage>
</organism>
<dbReference type="InterPro" id="IPR007502">
    <property type="entry name" value="Helicase-assoc_dom"/>
</dbReference>
<dbReference type="InterPro" id="IPR014001">
    <property type="entry name" value="Helicase_ATP-bd"/>
</dbReference>
<dbReference type="PIRSF" id="PIRSF005496">
    <property type="entry name" value="ATP_hel_hrpB"/>
    <property type="match status" value="1"/>
</dbReference>
<dbReference type="Pfam" id="PF00271">
    <property type="entry name" value="Helicase_C"/>
    <property type="match status" value="1"/>
</dbReference>
<dbReference type="EC" id="3.6.4.13" evidence="8"/>
<dbReference type="CDD" id="cd18791">
    <property type="entry name" value="SF2_C_RHA"/>
    <property type="match status" value="1"/>
</dbReference>
<dbReference type="Proteomes" id="UP001597373">
    <property type="component" value="Unassembled WGS sequence"/>
</dbReference>
<dbReference type="InterPro" id="IPR013689">
    <property type="entry name" value="RNA_helicase_ATP-dep_HrpB_C"/>
</dbReference>
<dbReference type="SMART" id="SM00487">
    <property type="entry name" value="DEXDc"/>
    <property type="match status" value="1"/>
</dbReference>
<keyword evidence="2 8" id="KW-0378">Hydrolase</keyword>
<evidence type="ECO:0000259" key="6">
    <source>
        <dbReference type="PROSITE" id="PS51192"/>
    </source>
</evidence>
<evidence type="ECO:0000256" key="4">
    <source>
        <dbReference type="ARBA" id="ARBA00022840"/>
    </source>
</evidence>
<dbReference type="InterPro" id="IPR001650">
    <property type="entry name" value="Helicase_C-like"/>
</dbReference>
<dbReference type="PANTHER" id="PTHR43519">
    <property type="entry name" value="ATP-DEPENDENT RNA HELICASE HRPB"/>
    <property type="match status" value="1"/>
</dbReference>
<gene>
    <name evidence="8" type="primary">hrpB</name>
    <name evidence="8" type="ORF">ACFSMZ_06520</name>
</gene>
<dbReference type="CDD" id="cd17990">
    <property type="entry name" value="DEXHc_HrpB"/>
    <property type="match status" value="1"/>
</dbReference>